<name>A0A5M6CUR0_9BACT</name>
<proteinExistence type="predicted"/>
<keyword evidence="2" id="KW-1185">Reference proteome</keyword>
<dbReference type="Proteomes" id="UP000324479">
    <property type="component" value="Unassembled WGS sequence"/>
</dbReference>
<protein>
    <submittedName>
        <fullName evidence="1">Uncharacterized protein</fullName>
    </submittedName>
</protein>
<evidence type="ECO:0000313" key="1">
    <source>
        <dbReference type="EMBL" id="KAA5538931.1"/>
    </source>
</evidence>
<gene>
    <name evidence="1" type="ORF">FYK55_26200</name>
</gene>
<reference evidence="1 2" key="1">
    <citation type="submission" date="2019-08" db="EMBL/GenBank/DDBJ databases">
        <authorList>
            <person name="Dhanesh K."/>
            <person name="Kumar G."/>
            <person name="Sasikala C."/>
            <person name="Venkata Ramana C."/>
        </authorList>
    </citation>
    <scope>NUCLEOTIDE SEQUENCE [LARGE SCALE GENOMIC DNA]</scope>
    <source>
        <strain evidence="1 2">JC645</strain>
    </source>
</reference>
<sequence>MNGSWELCQYLHWNGETESDGDDSEIRSWLCGSDDISIDDFNESTGLQLNLRDGAFSERGADFCQLMFDTEGIQVNDYRPMSGRVLFDGRVGSLIPDGVPEYSLPYPVGIALRYGDGDTKVCDTIRLINDSLVRQLSVVTDELYLDRIVLVYGRVDAVA</sequence>
<organism evidence="1 2">
    <name type="scientific">Roseiconus nitratireducens</name>
    <dbReference type="NCBI Taxonomy" id="2605748"/>
    <lineage>
        <taxon>Bacteria</taxon>
        <taxon>Pseudomonadati</taxon>
        <taxon>Planctomycetota</taxon>
        <taxon>Planctomycetia</taxon>
        <taxon>Pirellulales</taxon>
        <taxon>Pirellulaceae</taxon>
        <taxon>Roseiconus</taxon>
    </lineage>
</organism>
<accession>A0A5M6CUR0</accession>
<dbReference type="AlphaFoldDB" id="A0A5M6CUR0"/>
<evidence type="ECO:0000313" key="2">
    <source>
        <dbReference type="Proteomes" id="UP000324479"/>
    </source>
</evidence>
<dbReference type="EMBL" id="VWOX01000024">
    <property type="protein sequence ID" value="KAA5538931.1"/>
    <property type="molecule type" value="Genomic_DNA"/>
</dbReference>
<comment type="caution">
    <text evidence="1">The sequence shown here is derived from an EMBL/GenBank/DDBJ whole genome shotgun (WGS) entry which is preliminary data.</text>
</comment>